<sequence length="423" mass="48235">MVLLRLFSFLLGHVSLVVRGEFLEKFVNMAASRGIYLWDITRLSNDRVRVRVRISDVRPLRHIARATKSCFKIVERRGMPFMINRMKKRKLLAIGGVFFLVTLYFLSSFVWFINVTGNDKLSDAEIKKIAAEAGLRPGVAKWDLDAKQVERNLREKIPSVAWAGVYVKGTRVTIEIAERKLMQEDPHKGEAAHIVAGKAGLIKEVLVLNGQAMVKEGDTVLPGSILISGEIKEEMIPEETNQPLPRGQEPPEPQTVSRFVQAKGIVRARVWYEGYGECRISETLEKLSGQQKTSVRIKFGTKEIIISGPGESPYRYYEEKQTVKSLPRWRNIVIPVELRTVHYLEKIKERVHYGREGAKRIAEQKAMEEVNAKLPEGAKVIERRLEQVNIGREEELVRMKAFVETVEDIGIMKPFKATEEDND</sequence>
<dbReference type="AlphaFoldDB" id="A0A1M5C145"/>
<keyword evidence="3" id="KW-1133">Transmembrane helix</keyword>
<dbReference type="PIRSF" id="PIRSF029895">
    <property type="entry name" value="SpoIV"/>
    <property type="match status" value="1"/>
</dbReference>
<feature type="transmembrane region" description="Helical" evidence="3">
    <location>
        <begin position="91"/>
        <end position="113"/>
    </location>
</feature>
<comment type="subcellular location">
    <subcellularLocation>
        <location evidence="1">Membrane</location>
    </subcellularLocation>
</comment>
<gene>
    <name evidence="5" type="ORF">SAMN02745133_02765</name>
</gene>
<name>A0A1M5C145_9FIRM</name>
<dbReference type="InterPro" id="IPR010690">
    <property type="entry name" value="YqfD"/>
</dbReference>
<reference evidence="6" key="1">
    <citation type="submission" date="2016-11" db="EMBL/GenBank/DDBJ databases">
        <authorList>
            <person name="Varghese N."/>
            <person name="Submissions S."/>
        </authorList>
    </citation>
    <scope>NUCLEOTIDE SEQUENCE [LARGE SCALE GENOMIC DNA]</scope>
    <source>
        <strain evidence="6">DSM 12395</strain>
    </source>
</reference>
<dbReference type="OrthoDB" id="1640349at2"/>
<evidence type="ECO:0000313" key="6">
    <source>
        <dbReference type="Proteomes" id="UP000184148"/>
    </source>
</evidence>
<accession>A0A1M5C145</accession>
<keyword evidence="2 3" id="KW-0472">Membrane</keyword>
<organism evidence="5 6">
    <name type="scientific">Desulforamulus putei DSM 12395</name>
    <dbReference type="NCBI Taxonomy" id="1121429"/>
    <lineage>
        <taxon>Bacteria</taxon>
        <taxon>Bacillati</taxon>
        <taxon>Bacillota</taxon>
        <taxon>Clostridia</taxon>
        <taxon>Eubacteriales</taxon>
        <taxon>Peptococcaceae</taxon>
        <taxon>Desulforamulus</taxon>
    </lineage>
</organism>
<dbReference type="NCBIfam" id="TIGR02876">
    <property type="entry name" value="spore_yqfD"/>
    <property type="match status" value="1"/>
</dbReference>
<evidence type="ECO:0000256" key="1">
    <source>
        <dbReference type="ARBA" id="ARBA00004370"/>
    </source>
</evidence>
<dbReference type="PROSITE" id="PS51779">
    <property type="entry name" value="POTRA"/>
    <property type="match status" value="1"/>
</dbReference>
<evidence type="ECO:0000259" key="4">
    <source>
        <dbReference type="PROSITE" id="PS51779"/>
    </source>
</evidence>
<feature type="domain" description="POTRA" evidence="4">
    <location>
        <begin position="108"/>
        <end position="179"/>
    </location>
</feature>
<dbReference type="Proteomes" id="UP000184148">
    <property type="component" value="Unassembled WGS sequence"/>
</dbReference>
<dbReference type="RefSeq" id="WP_073239962.1">
    <property type="nucleotide sequence ID" value="NZ_FQUY01000027.1"/>
</dbReference>
<dbReference type="Pfam" id="PF06898">
    <property type="entry name" value="YqfD"/>
    <property type="match status" value="1"/>
</dbReference>
<evidence type="ECO:0000256" key="3">
    <source>
        <dbReference type="SAM" id="Phobius"/>
    </source>
</evidence>
<dbReference type="GO" id="GO:0016020">
    <property type="term" value="C:membrane"/>
    <property type="evidence" value="ECO:0007669"/>
    <property type="project" value="UniProtKB-SubCell"/>
</dbReference>
<evidence type="ECO:0000256" key="2">
    <source>
        <dbReference type="ARBA" id="ARBA00023136"/>
    </source>
</evidence>
<dbReference type="InterPro" id="IPR034746">
    <property type="entry name" value="POTRA"/>
</dbReference>
<proteinExistence type="predicted"/>
<keyword evidence="3" id="KW-0812">Transmembrane</keyword>
<protein>
    <submittedName>
        <fullName evidence="5">Similar to stage IV sporulation protein</fullName>
    </submittedName>
</protein>
<keyword evidence="6" id="KW-1185">Reference proteome</keyword>
<dbReference type="EMBL" id="FQUY01000027">
    <property type="protein sequence ID" value="SHF48504.1"/>
    <property type="molecule type" value="Genomic_DNA"/>
</dbReference>
<dbReference type="STRING" id="1121429.SAMN02745133_02765"/>
<evidence type="ECO:0000313" key="5">
    <source>
        <dbReference type="EMBL" id="SHF48504.1"/>
    </source>
</evidence>